<evidence type="ECO:0000313" key="3">
    <source>
        <dbReference type="Proteomes" id="UP001057375"/>
    </source>
</evidence>
<feature type="compositionally biased region" description="Basic and acidic residues" evidence="1">
    <location>
        <begin position="412"/>
        <end position="431"/>
    </location>
</feature>
<sequence>MPPKRTIKVHKAPTLPVIQQSDYDHCPSFKRDVSSNIPVSLVPCGGRYKPWPKDQKWVHPNLRLFISAYGPDDIDMVSLEYSSFSSTTLSCPYEQSLAGIKPKYIPPRGLPYTCHLFSHEDQVKTPPKILSPVSPSHSSHSTFGKISPSELRSRALASIPKQVSEGEIILRNSKIVRNLKLQESIKTKERSRIWKDVHSNRPRRGKRRQSKNQEELEDNAPSSKSSKSKEPKHSRKSKLTKDKEKVTKDKEKVTKDKEKVTKAQSESKEIKVKQQLDTSDLVDISLVPSLTMVSKDERGLLSKSRCLRSREPKKKEEEYEYSYSESDESNSSEDQEEDANKQGDSPRSEKGKGGKGKRRGGGSKGGVSSKSISDSVNEKEEVTEQQHSKKRGSKKTKESSSKSSSKGTIPSRKKESGRMAKGGEQREKREPTVIYEAEEEEEEEEESSSFNEESSMSDYRPVSSLQLPSVPRALSSINVSKIKSIFSTVANSAATALLALSDDDLDKCFKVLDQEYGKRLVEVRDQIGKRRTVLSDSGLDLSLSLDVLGKEALKESRAIDEIGGKGNIMKRTQYLSHAFPPCPSLTFSQNNSLTQLVSFISLSLRNKPVILCDGIDHVCADGSIPTMVSSLSSPLFNPTLYKCAESVVNYIFHQSSQEKKRRTSFYKHPIHDIKHSLAIQGGTKSLFGPNLSIFRLFSLSHSFTLHRALQTFLLEQGLKQSVVSSLSLQECILVAGWKYGGVERLSLYKPEIDEDKKRLRESVMFATSQSSSSSDAEFTKDEEKILADSLGKPSNHHPDHGGDASIQPSLDLSHPLRAVESVSSSASSSSSTATSTMEVKDMQEKVDTDKNVEPIIASTMAVKDKELTEESLDKSFHITIEEALGNDEIVDASLEKYESSSSSPRIAEPRTTTHVTKDEEESKEDVKNMKDLSDTGDLASTRNATKDEEEEDATAPPHSVAVTVPSIAAAGEKEAFMSVHEDMQKHLSLAQPSSSEQLLPATLLSPPLLPIALDVIHSMVSSVEECGDLPRLVLCINNAEILSDYELKLIKELNTGRVHFLIICSDFHHVGRIQEVFGDVATIDVKPFFTTSRKKSQISLETARKILNM</sequence>
<feature type="compositionally biased region" description="Basic and acidic residues" evidence="1">
    <location>
        <begin position="376"/>
        <end position="387"/>
    </location>
</feature>
<dbReference type="EMBL" id="BQXS01000057">
    <property type="protein sequence ID" value="GKT27793.1"/>
    <property type="molecule type" value="Genomic_DNA"/>
</dbReference>
<feature type="compositionally biased region" description="Low complexity" evidence="1">
    <location>
        <begin position="818"/>
        <end position="837"/>
    </location>
</feature>
<name>A0ABQ5K5G1_9EUKA</name>
<feature type="region of interest" description="Disordered" evidence="1">
    <location>
        <begin position="895"/>
        <end position="957"/>
    </location>
</feature>
<accession>A0ABQ5K5G1</accession>
<keyword evidence="3" id="KW-1185">Reference proteome</keyword>
<protein>
    <submittedName>
        <fullName evidence="2">Uncharacterized protein</fullName>
    </submittedName>
</protein>
<proteinExistence type="predicted"/>
<organism evidence="2 3">
    <name type="scientific">Aduncisulcus paluster</name>
    <dbReference type="NCBI Taxonomy" id="2918883"/>
    <lineage>
        <taxon>Eukaryota</taxon>
        <taxon>Metamonada</taxon>
        <taxon>Carpediemonas-like organisms</taxon>
        <taxon>Aduncisulcus</taxon>
    </lineage>
</organism>
<feature type="compositionally biased region" description="Acidic residues" evidence="1">
    <location>
        <begin position="325"/>
        <end position="337"/>
    </location>
</feature>
<dbReference type="Proteomes" id="UP001057375">
    <property type="component" value="Unassembled WGS sequence"/>
</dbReference>
<feature type="region of interest" description="Disordered" evidence="1">
    <location>
        <begin position="789"/>
        <end position="852"/>
    </location>
</feature>
<feature type="compositionally biased region" description="Basic and acidic residues" evidence="1">
    <location>
        <begin position="838"/>
        <end position="852"/>
    </location>
</feature>
<feature type="compositionally biased region" description="Acidic residues" evidence="1">
    <location>
        <begin position="436"/>
        <end position="447"/>
    </location>
</feature>
<feature type="compositionally biased region" description="Low complexity" evidence="1">
    <location>
        <begin position="448"/>
        <end position="457"/>
    </location>
</feature>
<evidence type="ECO:0000313" key="2">
    <source>
        <dbReference type="EMBL" id="GKT27793.1"/>
    </source>
</evidence>
<gene>
    <name evidence="2" type="ORF">ADUPG1_000186</name>
</gene>
<feature type="compositionally biased region" description="Basic and acidic residues" evidence="1">
    <location>
        <begin position="239"/>
        <end position="274"/>
    </location>
</feature>
<feature type="compositionally biased region" description="Basic and acidic residues" evidence="1">
    <location>
        <begin position="308"/>
        <end position="317"/>
    </location>
</feature>
<feature type="region of interest" description="Disordered" evidence="1">
    <location>
        <begin position="188"/>
        <end position="463"/>
    </location>
</feature>
<reference evidence="2" key="1">
    <citation type="submission" date="2022-03" db="EMBL/GenBank/DDBJ databases">
        <title>Draft genome sequence of Aduncisulcus paluster, a free-living microaerophilic Fornicata.</title>
        <authorList>
            <person name="Yuyama I."/>
            <person name="Kume K."/>
            <person name="Tamura T."/>
            <person name="Inagaki Y."/>
            <person name="Hashimoto T."/>
        </authorList>
    </citation>
    <scope>NUCLEOTIDE SEQUENCE</scope>
    <source>
        <strain evidence="2">NY0171</strain>
    </source>
</reference>
<comment type="caution">
    <text evidence="2">The sequence shown here is derived from an EMBL/GenBank/DDBJ whole genome shotgun (WGS) entry which is preliminary data.</text>
</comment>
<feature type="compositionally biased region" description="Basic and acidic residues" evidence="1">
    <location>
        <begin position="924"/>
        <end position="933"/>
    </location>
</feature>
<feature type="compositionally biased region" description="Basic and acidic residues" evidence="1">
    <location>
        <begin position="188"/>
        <end position="199"/>
    </location>
</feature>
<evidence type="ECO:0000256" key="1">
    <source>
        <dbReference type="SAM" id="MobiDB-lite"/>
    </source>
</evidence>
<feature type="compositionally biased region" description="Basic and acidic residues" evidence="1">
    <location>
        <begin position="338"/>
        <end position="352"/>
    </location>
</feature>
<feature type="compositionally biased region" description="Basic residues" evidence="1">
    <location>
        <begin position="200"/>
        <end position="210"/>
    </location>
</feature>